<dbReference type="PANTHER" id="PTHR39339:SF1">
    <property type="entry name" value="CHAD DOMAIN-CONTAINING PROTEIN"/>
    <property type="match status" value="1"/>
</dbReference>
<evidence type="ECO:0000259" key="2">
    <source>
        <dbReference type="PROSITE" id="PS51708"/>
    </source>
</evidence>
<protein>
    <submittedName>
        <fullName evidence="3">CHAD domain-containing protein</fullName>
    </submittedName>
</protein>
<evidence type="ECO:0000313" key="3">
    <source>
        <dbReference type="EMBL" id="TWI69516.1"/>
    </source>
</evidence>
<dbReference type="Pfam" id="PF05235">
    <property type="entry name" value="CHAD"/>
    <property type="match status" value="1"/>
</dbReference>
<reference evidence="3 4" key="1">
    <citation type="journal article" date="2015" name="Stand. Genomic Sci.">
        <title>Genomic Encyclopedia of Bacterial and Archaeal Type Strains, Phase III: the genomes of soil and plant-associated and newly described type strains.</title>
        <authorList>
            <person name="Whitman W.B."/>
            <person name="Woyke T."/>
            <person name="Klenk H.P."/>
            <person name="Zhou Y."/>
            <person name="Lilburn T.G."/>
            <person name="Beck B.J."/>
            <person name="De Vos P."/>
            <person name="Vandamme P."/>
            <person name="Eisen J.A."/>
            <person name="Garrity G."/>
            <person name="Hugenholtz P."/>
            <person name="Kyrpides N.C."/>
        </authorList>
    </citation>
    <scope>NUCLEOTIDE SEQUENCE [LARGE SCALE GENOMIC DNA]</scope>
    <source>
        <strain evidence="3 4">CGMCC 1.10822</strain>
    </source>
</reference>
<evidence type="ECO:0000256" key="1">
    <source>
        <dbReference type="SAM" id="MobiDB-lite"/>
    </source>
</evidence>
<dbReference type="EMBL" id="VLLB01000001">
    <property type="protein sequence ID" value="TWI69516.1"/>
    <property type="molecule type" value="Genomic_DNA"/>
</dbReference>
<sequence>MKPQLKLQKAPADVVRPRDDAAVDAASAAPEAVNDASHEGVEPAPPATSLPEAEPAPAAIKAEPVRLRRRMTLEDAFRRMGLNCLRQMQANVPGVLARDVESLHQMRVGLRRLRALLGMFEDLAALPPGLAADVEWLSGALGATRDWDVLVESTIDRIAGIDTHALRESAKSKAAVMHREMLHTLEEPRFAALLEGLDAWLDGRQWRMPPDEALPKKAPLAQPAAVGAQPLLRRAEKRLKKRIASLDVADAPARHRVRIAAKKARYSAEFFRDLLPKGTVKKYIGRLSALQDRLGELNDLAVASRLLPQLQHGHGELAREASYARGYVLAASEGDARSLGKALKRAARLRLTS</sequence>
<dbReference type="PANTHER" id="PTHR39339">
    <property type="entry name" value="SLR1444 PROTEIN"/>
    <property type="match status" value="1"/>
</dbReference>
<organism evidence="3 4">
    <name type="scientific">Pseudoduganella lurida</name>
    <dbReference type="NCBI Taxonomy" id="1036180"/>
    <lineage>
        <taxon>Bacteria</taxon>
        <taxon>Pseudomonadati</taxon>
        <taxon>Pseudomonadota</taxon>
        <taxon>Betaproteobacteria</taxon>
        <taxon>Burkholderiales</taxon>
        <taxon>Oxalobacteraceae</taxon>
        <taxon>Telluria group</taxon>
        <taxon>Pseudoduganella</taxon>
    </lineage>
</organism>
<dbReference type="OrthoDB" id="3034217at2"/>
<feature type="compositionally biased region" description="Low complexity" evidence="1">
    <location>
        <begin position="23"/>
        <end position="35"/>
    </location>
</feature>
<keyword evidence="4" id="KW-1185">Reference proteome</keyword>
<evidence type="ECO:0000313" key="4">
    <source>
        <dbReference type="Proteomes" id="UP000318431"/>
    </source>
</evidence>
<comment type="caution">
    <text evidence="3">The sequence shown here is derived from an EMBL/GenBank/DDBJ whole genome shotgun (WGS) entry which is preliminary data.</text>
</comment>
<name>A0A562RM32_9BURK</name>
<dbReference type="SMART" id="SM00880">
    <property type="entry name" value="CHAD"/>
    <property type="match status" value="1"/>
</dbReference>
<dbReference type="Proteomes" id="UP000318431">
    <property type="component" value="Unassembled WGS sequence"/>
</dbReference>
<dbReference type="AlphaFoldDB" id="A0A562RM32"/>
<feature type="domain" description="CHAD" evidence="2">
    <location>
        <begin position="70"/>
        <end position="344"/>
    </location>
</feature>
<dbReference type="InterPro" id="IPR007899">
    <property type="entry name" value="CHAD_dom"/>
</dbReference>
<dbReference type="PROSITE" id="PS51708">
    <property type="entry name" value="CHAD"/>
    <property type="match status" value="1"/>
</dbReference>
<dbReference type="InterPro" id="IPR038186">
    <property type="entry name" value="CHAD_dom_sf"/>
</dbReference>
<dbReference type="RefSeq" id="WP_158643068.1">
    <property type="nucleotide sequence ID" value="NZ_VLLB01000001.1"/>
</dbReference>
<proteinExistence type="predicted"/>
<feature type="region of interest" description="Disordered" evidence="1">
    <location>
        <begin position="1"/>
        <end position="59"/>
    </location>
</feature>
<accession>A0A562RM32</accession>
<dbReference type="Gene3D" id="1.40.20.10">
    <property type="entry name" value="CHAD domain"/>
    <property type="match status" value="1"/>
</dbReference>
<gene>
    <name evidence="3" type="ORF">IP91_00585</name>
</gene>
<feature type="compositionally biased region" description="Low complexity" evidence="1">
    <location>
        <begin position="49"/>
        <end position="59"/>
    </location>
</feature>